<reference evidence="2 3" key="1">
    <citation type="journal article" date="2019" name="Genome Biol. Evol.">
        <title>Insights into the evolution of the New World diploid cottons (Gossypium, subgenus Houzingenia) based on genome sequencing.</title>
        <authorList>
            <person name="Grover C.E."/>
            <person name="Arick M.A. 2nd"/>
            <person name="Thrash A."/>
            <person name="Conover J.L."/>
            <person name="Sanders W.S."/>
            <person name="Peterson D.G."/>
            <person name="Frelichowski J.E."/>
            <person name="Scheffler J.A."/>
            <person name="Scheffler B.E."/>
            <person name="Wendel J.F."/>
        </authorList>
    </citation>
    <scope>NUCLEOTIDE SEQUENCE [LARGE SCALE GENOMIC DNA]</scope>
    <source>
        <strain evidence="2">1</strain>
        <tissue evidence="2">Leaf</tissue>
    </source>
</reference>
<evidence type="ECO:0000313" key="3">
    <source>
        <dbReference type="Proteomes" id="UP000593576"/>
    </source>
</evidence>
<organism evidence="2 3">
    <name type="scientific">Gossypium schwendimanii</name>
    <name type="common">Cotton</name>
    <dbReference type="NCBI Taxonomy" id="34291"/>
    <lineage>
        <taxon>Eukaryota</taxon>
        <taxon>Viridiplantae</taxon>
        <taxon>Streptophyta</taxon>
        <taxon>Embryophyta</taxon>
        <taxon>Tracheophyta</taxon>
        <taxon>Spermatophyta</taxon>
        <taxon>Magnoliopsida</taxon>
        <taxon>eudicotyledons</taxon>
        <taxon>Gunneridae</taxon>
        <taxon>Pentapetalae</taxon>
        <taxon>rosids</taxon>
        <taxon>malvids</taxon>
        <taxon>Malvales</taxon>
        <taxon>Malvaceae</taxon>
        <taxon>Malvoideae</taxon>
        <taxon>Gossypium</taxon>
    </lineage>
</organism>
<dbReference type="PANTHER" id="PTHR31900">
    <property type="entry name" value="F-BOX/RNI SUPERFAMILY PROTEIN-RELATED"/>
    <property type="match status" value="1"/>
</dbReference>
<gene>
    <name evidence="2" type="ORF">Goshw_028004</name>
</gene>
<feature type="domain" description="FBD" evidence="1">
    <location>
        <begin position="95"/>
        <end position="164"/>
    </location>
</feature>
<proteinExistence type="predicted"/>
<dbReference type="InterPro" id="IPR050232">
    <property type="entry name" value="FBL13/AtMIF1-like"/>
</dbReference>
<dbReference type="SMART" id="SM00579">
    <property type="entry name" value="FBD"/>
    <property type="match status" value="1"/>
</dbReference>
<dbReference type="Proteomes" id="UP000593576">
    <property type="component" value="Unassembled WGS sequence"/>
</dbReference>
<protein>
    <recommendedName>
        <fullName evidence="1">FBD domain-containing protein</fullName>
    </recommendedName>
</protein>
<dbReference type="AlphaFoldDB" id="A0A7J9N3D3"/>
<accession>A0A7J9N3D3</accession>
<evidence type="ECO:0000259" key="1">
    <source>
        <dbReference type="SMART" id="SM00579"/>
    </source>
</evidence>
<dbReference type="PANTHER" id="PTHR31900:SF27">
    <property type="entry name" value="FBD DOMAIN-CONTAINING PROTEIN"/>
    <property type="match status" value="1"/>
</dbReference>
<sequence>MKSLQKAEIYIWFDSKTSATHLFQGICNVRSLRLNIHEVIPLTSRFPILHNLIEFEFFGKETWLVEFLHCAPNLKTLTVLLQDVAGTRWNIEAPSCLSFHLKKIKISDYTTDMIEIVRYLLDNSMVLEKLIIRVNAMNATRASKARSQLLPLLKSSKKGLIVIL</sequence>
<keyword evidence="3" id="KW-1185">Reference proteome</keyword>
<dbReference type="EMBL" id="JABFAF010269480">
    <property type="protein sequence ID" value="MBA0877823.1"/>
    <property type="molecule type" value="Genomic_DNA"/>
</dbReference>
<dbReference type="Pfam" id="PF08387">
    <property type="entry name" value="FBD"/>
    <property type="match status" value="1"/>
</dbReference>
<evidence type="ECO:0000313" key="2">
    <source>
        <dbReference type="EMBL" id="MBA0877823.1"/>
    </source>
</evidence>
<dbReference type="InterPro" id="IPR006566">
    <property type="entry name" value="FBD"/>
</dbReference>
<comment type="caution">
    <text evidence="2">The sequence shown here is derived from an EMBL/GenBank/DDBJ whole genome shotgun (WGS) entry which is preliminary data.</text>
</comment>
<dbReference type="OrthoDB" id="993797at2759"/>
<name>A0A7J9N3D3_GOSSC</name>